<dbReference type="Proteomes" id="UP000002420">
    <property type="component" value="Chromosome"/>
</dbReference>
<evidence type="ECO:0000313" key="6">
    <source>
        <dbReference type="Proteomes" id="UP000002420"/>
    </source>
</evidence>
<feature type="domain" description="GGDEF" evidence="4">
    <location>
        <begin position="326"/>
        <end position="460"/>
    </location>
</feature>
<keyword evidence="2" id="KW-0597">Phosphoprotein</keyword>
<dbReference type="GO" id="GO:0005886">
    <property type="term" value="C:plasma membrane"/>
    <property type="evidence" value="ECO:0007669"/>
    <property type="project" value="TreeGrafter"/>
</dbReference>
<dbReference type="EC" id="2.7.7.65" evidence="1"/>
<sequence>MPTTHLMDEILIVEDDRFFRELYADLLRQAGYSVTTACSGEEATEQLACSRFGLVVTDLTMPGISGLELLVKIKSQDPSIDVILVTANADLESALFSLKHGARDFLLKPINSDELLHAVRLCMEQRRLLDENVELRNMLGLLQTSQTLSSCLDLEGVCHLAVDALAREAGVSRGIGMVQLEGEFVIKELKGLDAATGSLLDRLLASSYRKRVSRKGQPIRILLPAGHEELDQADLREAILFPLTIRSSCPGMVILLNDPNQIVPPIKNERNINFLEEHAARALDNALRFTSTRDLLYIDELSGLFNYRYLKVALEREIKRADRYSTQLSVVFLDLDNFKGVNDTYGHLVGSNLLKELGALLKKSVREVDVVIRYGGDEYTIILVETGAETAHCVGERIRRMIEKHSFLSLEGYQIQLTASLGLACYPEDTTGLEELLSMADKAMYAGKASGKNCVYRIVSPLAGGGVLHKEQR</sequence>
<dbReference type="Pfam" id="PF00072">
    <property type="entry name" value="Response_reg"/>
    <property type="match status" value="1"/>
</dbReference>
<proteinExistence type="predicted"/>
<dbReference type="eggNOG" id="COG2204">
    <property type="taxonomic scope" value="Bacteria"/>
</dbReference>
<dbReference type="CDD" id="cd01949">
    <property type="entry name" value="GGDEF"/>
    <property type="match status" value="1"/>
</dbReference>
<feature type="domain" description="Response regulatory" evidence="3">
    <location>
        <begin position="9"/>
        <end position="123"/>
    </location>
</feature>
<dbReference type="Gene3D" id="3.30.70.270">
    <property type="match status" value="1"/>
</dbReference>
<keyword evidence="6" id="KW-1185">Reference proteome</keyword>
<evidence type="ECO:0000256" key="2">
    <source>
        <dbReference type="PROSITE-ProRule" id="PRU00169"/>
    </source>
</evidence>
<dbReference type="EMBL" id="CP001089">
    <property type="protein sequence ID" value="ACD95476.1"/>
    <property type="molecule type" value="Genomic_DNA"/>
</dbReference>
<dbReference type="FunFam" id="3.30.70.270:FF:000001">
    <property type="entry name" value="Diguanylate cyclase domain protein"/>
    <property type="match status" value="1"/>
</dbReference>
<reference evidence="5 6" key="1">
    <citation type="submission" date="2008-05" db="EMBL/GenBank/DDBJ databases">
        <title>Complete sequence of chromosome of Geobacter lovleyi SZ.</title>
        <authorList>
            <consortium name="US DOE Joint Genome Institute"/>
            <person name="Lucas S."/>
            <person name="Copeland A."/>
            <person name="Lapidus A."/>
            <person name="Glavina del Rio T."/>
            <person name="Dalin E."/>
            <person name="Tice H."/>
            <person name="Bruce D."/>
            <person name="Goodwin L."/>
            <person name="Pitluck S."/>
            <person name="Chertkov O."/>
            <person name="Meincke L."/>
            <person name="Brettin T."/>
            <person name="Detter J.C."/>
            <person name="Han C."/>
            <person name="Tapia R."/>
            <person name="Kuske C.R."/>
            <person name="Schmutz J."/>
            <person name="Larimer F."/>
            <person name="Land M."/>
            <person name="Hauser L."/>
            <person name="Kyrpides N."/>
            <person name="Mikhailova N."/>
            <person name="Sung Y."/>
            <person name="Fletcher K.E."/>
            <person name="Ritalahti K.M."/>
            <person name="Loeffler F.E."/>
            <person name="Richardson P."/>
        </authorList>
    </citation>
    <scope>NUCLEOTIDE SEQUENCE [LARGE SCALE GENOMIC DNA]</scope>
    <source>
        <strain evidence="6">ATCC BAA-1151 / DSM 17278 / SZ</strain>
    </source>
</reference>
<evidence type="ECO:0000313" key="5">
    <source>
        <dbReference type="EMBL" id="ACD95476.1"/>
    </source>
</evidence>
<dbReference type="SMART" id="SM00267">
    <property type="entry name" value="GGDEF"/>
    <property type="match status" value="1"/>
</dbReference>
<dbReference type="GO" id="GO:0052621">
    <property type="term" value="F:diguanylate cyclase activity"/>
    <property type="evidence" value="ECO:0007669"/>
    <property type="project" value="UniProtKB-EC"/>
</dbReference>
<dbReference type="KEGG" id="glo:Glov_1760"/>
<dbReference type="PROSITE" id="PS50110">
    <property type="entry name" value="RESPONSE_REGULATORY"/>
    <property type="match status" value="1"/>
</dbReference>
<dbReference type="SUPFAM" id="SSF55781">
    <property type="entry name" value="GAF domain-like"/>
    <property type="match status" value="1"/>
</dbReference>
<dbReference type="Pfam" id="PF00990">
    <property type="entry name" value="GGDEF"/>
    <property type="match status" value="1"/>
</dbReference>
<dbReference type="InterPro" id="IPR029016">
    <property type="entry name" value="GAF-like_dom_sf"/>
</dbReference>
<name>B3EB82_TRIL1</name>
<dbReference type="GO" id="GO:0043709">
    <property type="term" value="P:cell adhesion involved in single-species biofilm formation"/>
    <property type="evidence" value="ECO:0007669"/>
    <property type="project" value="TreeGrafter"/>
</dbReference>
<dbReference type="Gene3D" id="3.30.450.40">
    <property type="match status" value="1"/>
</dbReference>
<dbReference type="HOGENOM" id="CLU_000445_11_28_7"/>
<dbReference type="Gene3D" id="3.40.50.2300">
    <property type="match status" value="1"/>
</dbReference>
<evidence type="ECO:0000259" key="3">
    <source>
        <dbReference type="PROSITE" id="PS50110"/>
    </source>
</evidence>
<dbReference type="PANTHER" id="PTHR45138:SF6">
    <property type="entry name" value="DIGUANYLATE CYCLASE DGCN"/>
    <property type="match status" value="1"/>
</dbReference>
<dbReference type="NCBIfam" id="TIGR00254">
    <property type="entry name" value="GGDEF"/>
    <property type="match status" value="1"/>
</dbReference>
<dbReference type="InterPro" id="IPR029787">
    <property type="entry name" value="Nucleotide_cyclase"/>
</dbReference>
<dbReference type="InterPro" id="IPR000160">
    <property type="entry name" value="GGDEF_dom"/>
</dbReference>
<dbReference type="InterPro" id="IPR043128">
    <property type="entry name" value="Rev_trsase/Diguanyl_cyclase"/>
</dbReference>
<dbReference type="eggNOG" id="COG3706">
    <property type="taxonomic scope" value="Bacteria"/>
</dbReference>
<dbReference type="GO" id="GO:1902201">
    <property type="term" value="P:negative regulation of bacterial-type flagellum-dependent cell motility"/>
    <property type="evidence" value="ECO:0007669"/>
    <property type="project" value="TreeGrafter"/>
</dbReference>
<dbReference type="STRING" id="398767.Glov_1760"/>
<dbReference type="RefSeq" id="WP_012469816.1">
    <property type="nucleotide sequence ID" value="NC_010814.1"/>
</dbReference>
<gene>
    <name evidence="5" type="ordered locus">Glov_1760</name>
</gene>
<dbReference type="PROSITE" id="PS50887">
    <property type="entry name" value="GGDEF"/>
    <property type="match status" value="1"/>
</dbReference>
<dbReference type="AlphaFoldDB" id="B3EB82"/>
<dbReference type="InterPro" id="IPR011006">
    <property type="entry name" value="CheY-like_superfamily"/>
</dbReference>
<dbReference type="InterPro" id="IPR050469">
    <property type="entry name" value="Diguanylate_Cyclase"/>
</dbReference>
<dbReference type="SUPFAM" id="SSF55073">
    <property type="entry name" value="Nucleotide cyclase"/>
    <property type="match status" value="1"/>
</dbReference>
<dbReference type="GO" id="GO:0000160">
    <property type="term" value="P:phosphorelay signal transduction system"/>
    <property type="evidence" value="ECO:0007669"/>
    <property type="project" value="InterPro"/>
</dbReference>
<evidence type="ECO:0000259" key="4">
    <source>
        <dbReference type="PROSITE" id="PS50887"/>
    </source>
</evidence>
<dbReference type="SMART" id="SM00448">
    <property type="entry name" value="REC"/>
    <property type="match status" value="1"/>
</dbReference>
<organism evidence="5 6">
    <name type="scientific">Trichlorobacter lovleyi (strain ATCC BAA-1151 / DSM 17278 / SZ)</name>
    <name type="common">Geobacter lovleyi</name>
    <dbReference type="NCBI Taxonomy" id="398767"/>
    <lineage>
        <taxon>Bacteria</taxon>
        <taxon>Pseudomonadati</taxon>
        <taxon>Thermodesulfobacteriota</taxon>
        <taxon>Desulfuromonadia</taxon>
        <taxon>Geobacterales</taxon>
        <taxon>Geobacteraceae</taxon>
        <taxon>Trichlorobacter</taxon>
    </lineage>
</organism>
<protein>
    <recommendedName>
        <fullName evidence="1">diguanylate cyclase</fullName>
        <ecNumber evidence="1">2.7.7.65</ecNumber>
    </recommendedName>
</protein>
<accession>B3EB82</accession>
<feature type="modified residue" description="4-aspartylphosphate" evidence="2">
    <location>
        <position position="58"/>
    </location>
</feature>
<evidence type="ECO:0000256" key="1">
    <source>
        <dbReference type="ARBA" id="ARBA00012528"/>
    </source>
</evidence>
<dbReference type="SUPFAM" id="SSF52172">
    <property type="entry name" value="CheY-like"/>
    <property type="match status" value="1"/>
</dbReference>
<dbReference type="PANTHER" id="PTHR45138">
    <property type="entry name" value="REGULATORY COMPONENTS OF SENSORY TRANSDUCTION SYSTEM"/>
    <property type="match status" value="1"/>
</dbReference>
<dbReference type="InterPro" id="IPR001789">
    <property type="entry name" value="Sig_transdc_resp-reg_receiver"/>
</dbReference>